<evidence type="ECO:0000313" key="2">
    <source>
        <dbReference type="Proteomes" id="UP000008311"/>
    </source>
</evidence>
<evidence type="ECO:0000313" key="1">
    <source>
        <dbReference type="EMBL" id="EEF23119.1"/>
    </source>
</evidence>
<organism evidence="1 2">
    <name type="scientific">Ricinus communis</name>
    <name type="common">Castor bean</name>
    <dbReference type="NCBI Taxonomy" id="3988"/>
    <lineage>
        <taxon>Eukaryota</taxon>
        <taxon>Viridiplantae</taxon>
        <taxon>Streptophyta</taxon>
        <taxon>Embryophyta</taxon>
        <taxon>Tracheophyta</taxon>
        <taxon>Spermatophyta</taxon>
        <taxon>Magnoliopsida</taxon>
        <taxon>eudicotyledons</taxon>
        <taxon>Gunneridae</taxon>
        <taxon>Pentapetalae</taxon>
        <taxon>rosids</taxon>
        <taxon>fabids</taxon>
        <taxon>Malpighiales</taxon>
        <taxon>Euphorbiaceae</taxon>
        <taxon>Acalyphoideae</taxon>
        <taxon>Acalypheae</taxon>
        <taxon>Ricinus</taxon>
    </lineage>
</organism>
<reference evidence="2" key="1">
    <citation type="journal article" date="2010" name="Nat. Biotechnol.">
        <title>Draft genome sequence of the oilseed species Ricinus communis.</title>
        <authorList>
            <person name="Chan A.P."/>
            <person name="Crabtree J."/>
            <person name="Zhao Q."/>
            <person name="Lorenzi H."/>
            <person name="Orvis J."/>
            <person name="Puiu D."/>
            <person name="Melake-Berhan A."/>
            <person name="Jones K.M."/>
            <person name="Redman J."/>
            <person name="Chen G."/>
            <person name="Cahoon E.B."/>
            <person name="Gedil M."/>
            <person name="Stanke M."/>
            <person name="Haas B.J."/>
            <person name="Wortman J.R."/>
            <person name="Fraser-Liggett C.M."/>
            <person name="Ravel J."/>
            <person name="Rabinowicz P.D."/>
        </authorList>
    </citation>
    <scope>NUCLEOTIDE SEQUENCE [LARGE SCALE GENOMIC DNA]</scope>
    <source>
        <strain evidence="2">cv. Hale</strain>
    </source>
</reference>
<sequence>MVPQQLFAIRLRKRRVHCPAALDPAPDIPAAGFQFGKLGWGLVRAFIGERGQVGRPDGRLAFIDDFESEHRRQSDPADLIDILGLVEDAANAEQPDGQECQQRYADQDRHFCLEFHDMPRDQRLAGSECERSRDTGLWLDKVVVFVRIASGTVDTEPAVHLPPRYEFRARRKRRRRVVSAQTTNNRC</sequence>
<keyword evidence="2" id="KW-1185">Reference proteome</keyword>
<gene>
    <name evidence="1" type="ORF">RCOM_2029630</name>
</gene>
<protein>
    <submittedName>
        <fullName evidence="1">Uncharacterized protein</fullName>
    </submittedName>
</protein>
<proteinExistence type="predicted"/>
<dbReference type="InParanoid" id="B9TLZ4"/>
<dbReference type="EMBL" id="EQ987756">
    <property type="protein sequence ID" value="EEF23119.1"/>
    <property type="molecule type" value="Genomic_DNA"/>
</dbReference>
<name>B9TLZ4_RICCO</name>
<dbReference type="Proteomes" id="UP000008311">
    <property type="component" value="Unassembled WGS sequence"/>
</dbReference>
<dbReference type="AlphaFoldDB" id="B9TLZ4"/>
<accession>B9TLZ4</accession>